<keyword evidence="3" id="KW-0064">Aspartyl protease</keyword>
<dbReference type="AlphaFoldDB" id="A0A7W5FDM5"/>
<reference evidence="5 6" key="1">
    <citation type="submission" date="2020-08" db="EMBL/GenBank/DDBJ databases">
        <title>Genomic Encyclopedia of Type Strains, Phase III (KMG-III): the genomes of soil and plant-associated and newly described type strains.</title>
        <authorList>
            <person name="Whitman W."/>
        </authorList>
    </citation>
    <scope>NUCLEOTIDE SEQUENCE [LARGE SCALE GENOMIC DNA]</scope>
    <source>
        <strain evidence="5 6">CECT 3287</strain>
    </source>
</reference>
<dbReference type="NCBIfam" id="TIGR00072">
    <property type="entry name" value="hydrog_prot"/>
    <property type="match status" value="1"/>
</dbReference>
<proteinExistence type="inferred from homology"/>
<evidence type="ECO:0000256" key="2">
    <source>
        <dbReference type="ARBA" id="ARBA00022670"/>
    </source>
</evidence>
<dbReference type="EC" id="3.4.23.-" evidence="5"/>
<accession>A0A7W5FDM5</accession>
<dbReference type="PRINTS" id="PR00446">
    <property type="entry name" value="HYDRGNUPTAKE"/>
</dbReference>
<dbReference type="PANTHER" id="PTHR30302:SF1">
    <property type="entry name" value="HYDROGENASE 2 MATURATION PROTEASE"/>
    <property type="match status" value="1"/>
</dbReference>
<dbReference type="EMBL" id="JACHXF010000003">
    <property type="protein sequence ID" value="MBB3094452.1"/>
    <property type="molecule type" value="Genomic_DNA"/>
</dbReference>
<dbReference type="GO" id="GO:0004190">
    <property type="term" value="F:aspartic-type endopeptidase activity"/>
    <property type="evidence" value="ECO:0007669"/>
    <property type="project" value="UniProtKB-KW"/>
</dbReference>
<keyword evidence="2 5" id="KW-0645">Protease</keyword>
<evidence type="ECO:0000256" key="4">
    <source>
        <dbReference type="ARBA" id="ARBA00022801"/>
    </source>
</evidence>
<dbReference type="Proteomes" id="UP000590749">
    <property type="component" value="Unassembled WGS sequence"/>
</dbReference>
<keyword evidence="4 5" id="KW-0378">Hydrolase</keyword>
<comment type="similarity">
    <text evidence="1">Belongs to the peptidase A31 family.</text>
</comment>
<dbReference type="Gene3D" id="3.40.50.1450">
    <property type="entry name" value="HybD-like"/>
    <property type="match status" value="1"/>
</dbReference>
<dbReference type="Pfam" id="PF01750">
    <property type="entry name" value="HycI"/>
    <property type="match status" value="1"/>
</dbReference>
<organism evidence="5 6">
    <name type="scientific">Actinoplanes campanulatus</name>
    <dbReference type="NCBI Taxonomy" id="113559"/>
    <lineage>
        <taxon>Bacteria</taxon>
        <taxon>Bacillati</taxon>
        <taxon>Actinomycetota</taxon>
        <taxon>Actinomycetes</taxon>
        <taxon>Micromonosporales</taxon>
        <taxon>Micromonosporaceae</taxon>
        <taxon>Actinoplanes</taxon>
    </lineage>
</organism>
<name>A0A7W5FDM5_9ACTN</name>
<keyword evidence="6" id="KW-1185">Reference proteome</keyword>
<gene>
    <name evidence="5" type="ORF">FHR83_002104</name>
</gene>
<dbReference type="GO" id="GO:0008047">
    <property type="term" value="F:enzyme activator activity"/>
    <property type="evidence" value="ECO:0007669"/>
    <property type="project" value="InterPro"/>
</dbReference>
<dbReference type="SUPFAM" id="SSF53163">
    <property type="entry name" value="HybD-like"/>
    <property type="match status" value="1"/>
</dbReference>
<dbReference type="RefSeq" id="WP_203833695.1">
    <property type="nucleotide sequence ID" value="NZ_BMPW01000008.1"/>
</dbReference>
<evidence type="ECO:0000256" key="3">
    <source>
        <dbReference type="ARBA" id="ARBA00022750"/>
    </source>
</evidence>
<evidence type="ECO:0000313" key="5">
    <source>
        <dbReference type="EMBL" id="MBB3094452.1"/>
    </source>
</evidence>
<protein>
    <submittedName>
        <fullName evidence="5">Hydrogenase maturation protease</fullName>
        <ecNumber evidence="5">3.4.23.-</ecNumber>
    </submittedName>
</protein>
<dbReference type="PANTHER" id="PTHR30302">
    <property type="entry name" value="HYDROGENASE 1 MATURATION PROTEASE"/>
    <property type="match status" value="1"/>
</dbReference>
<comment type="caution">
    <text evidence="5">The sequence shown here is derived from an EMBL/GenBank/DDBJ whole genome shotgun (WGS) entry which is preliminary data.</text>
</comment>
<dbReference type="InterPro" id="IPR000671">
    <property type="entry name" value="Peptidase_A31"/>
</dbReference>
<sequence>MILIAGIGNVFLGDDGFGPEVARRLAAGPLPDGVRAADYGIRGLHLAHDVDGHDTLILVDALPPGVPGAVEVLEVDPADVGTGGFDGHAMDPLAVLAAVARLGVALPRTYVVGCRVVTVDERIGLSAPVAAAVPEAVATVRALISTPARG</sequence>
<evidence type="ECO:0000313" key="6">
    <source>
        <dbReference type="Proteomes" id="UP000590749"/>
    </source>
</evidence>
<evidence type="ECO:0000256" key="1">
    <source>
        <dbReference type="ARBA" id="ARBA00006814"/>
    </source>
</evidence>
<dbReference type="GO" id="GO:0016485">
    <property type="term" value="P:protein processing"/>
    <property type="evidence" value="ECO:0007669"/>
    <property type="project" value="TreeGrafter"/>
</dbReference>
<dbReference type="InterPro" id="IPR023430">
    <property type="entry name" value="Pept_HybD-like_dom_sf"/>
</dbReference>